<comment type="caution">
    <text evidence="1">The sequence shown here is derived from an EMBL/GenBank/DDBJ whole genome shotgun (WGS) entry which is preliminary data.</text>
</comment>
<evidence type="ECO:0000313" key="1">
    <source>
        <dbReference type="EMBL" id="HIS32006.1"/>
    </source>
</evidence>
<protein>
    <recommendedName>
        <fullName evidence="3">Peptidase C-terminal archaeal/bacterial domain-containing protein</fullName>
    </recommendedName>
</protein>
<accession>A0A9D1EUI4</accession>
<reference evidence="1" key="2">
    <citation type="journal article" date="2021" name="PeerJ">
        <title>Extensive microbial diversity within the chicken gut microbiome revealed by metagenomics and culture.</title>
        <authorList>
            <person name="Gilroy R."/>
            <person name="Ravi A."/>
            <person name="Getino M."/>
            <person name="Pursley I."/>
            <person name="Horton D.L."/>
            <person name="Alikhan N.F."/>
            <person name="Baker D."/>
            <person name="Gharbi K."/>
            <person name="Hall N."/>
            <person name="Watson M."/>
            <person name="Adriaenssens E.M."/>
            <person name="Foster-Nyarko E."/>
            <person name="Jarju S."/>
            <person name="Secka A."/>
            <person name="Antonio M."/>
            <person name="Oren A."/>
            <person name="Chaudhuri R.R."/>
            <person name="La Ragione R."/>
            <person name="Hildebrand F."/>
            <person name="Pallen M.J."/>
        </authorList>
    </citation>
    <scope>NUCLEOTIDE SEQUENCE</scope>
    <source>
        <strain evidence="1">CHK190-19873</strain>
    </source>
</reference>
<dbReference type="AlphaFoldDB" id="A0A9D1EUI4"/>
<dbReference type="Proteomes" id="UP000823935">
    <property type="component" value="Unassembled WGS sequence"/>
</dbReference>
<evidence type="ECO:0008006" key="3">
    <source>
        <dbReference type="Google" id="ProtNLM"/>
    </source>
</evidence>
<name>A0A9D1EUI4_9FIRM</name>
<evidence type="ECO:0000313" key="2">
    <source>
        <dbReference type="Proteomes" id="UP000823935"/>
    </source>
</evidence>
<gene>
    <name evidence="1" type="ORF">IAB44_10730</name>
</gene>
<proteinExistence type="predicted"/>
<dbReference type="EMBL" id="DVIQ01000065">
    <property type="protein sequence ID" value="HIS32006.1"/>
    <property type="molecule type" value="Genomic_DNA"/>
</dbReference>
<dbReference type="Gene3D" id="2.60.120.380">
    <property type="match status" value="2"/>
</dbReference>
<reference evidence="1" key="1">
    <citation type="submission" date="2020-10" db="EMBL/GenBank/DDBJ databases">
        <authorList>
            <person name="Gilroy R."/>
        </authorList>
    </citation>
    <scope>NUCLEOTIDE SEQUENCE</scope>
    <source>
        <strain evidence="1">CHK190-19873</strain>
    </source>
</reference>
<organism evidence="1 2">
    <name type="scientific">Candidatus Limivivens intestinipullorum</name>
    <dbReference type="NCBI Taxonomy" id="2840858"/>
    <lineage>
        <taxon>Bacteria</taxon>
        <taxon>Bacillati</taxon>
        <taxon>Bacillota</taxon>
        <taxon>Clostridia</taxon>
        <taxon>Lachnospirales</taxon>
        <taxon>Lachnospiraceae</taxon>
        <taxon>Lachnospiraceae incertae sedis</taxon>
        <taxon>Candidatus Limivivens</taxon>
    </lineage>
</organism>
<sequence>MKTERSFLRKGLLVLVCGLLLAMLMGMGVQAATYKGMKEGRTYGRFSGTNYFRINVKRSGCLSIQAYRRLSSGATAKASVGLYNSRGKAVDKYWRPTSKKNNYAVYYGVKKGTYYIAMKGSSGCYIKYKFTSVSENSGSTRSKSKTIAENANRNGILTAGESGSKSDWYKIRVVNRSSIALYFDSLNNGGKIAVQVYSPRLRFNKTYVSTGDWAKRFSFSSGKKIRGMFYIRVYRYQNNSATSGAYTLRWT</sequence>